<gene>
    <name evidence="1" type="ORF">GBAR_LOCUS12541</name>
</gene>
<name>A0AA35WP21_GEOBA</name>
<protein>
    <submittedName>
        <fullName evidence="1">Uncharacterized protein</fullName>
    </submittedName>
</protein>
<dbReference type="EMBL" id="CASHTH010001864">
    <property type="protein sequence ID" value="CAI8021072.1"/>
    <property type="molecule type" value="Genomic_DNA"/>
</dbReference>
<keyword evidence="2" id="KW-1185">Reference proteome</keyword>
<evidence type="ECO:0000313" key="1">
    <source>
        <dbReference type="EMBL" id="CAI8021072.1"/>
    </source>
</evidence>
<sequence length="39" mass="4502">MTSLTSLTFPHLYKQVGTADKHQTMEVMVRHISHSKFLT</sequence>
<proteinExistence type="predicted"/>
<reference evidence="1" key="1">
    <citation type="submission" date="2023-03" db="EMBL/GenBank/DDBJ databases">
        <authorList>
            <person name="Steffen K."/>
            <person name="Cardenas P."/>
        </authorList>
    </citation>
    <scope>NUCLEOTIDE SEQUENCE</scope>
</reference>
<accession>A0AA35WP21</accession>
<organism evidence="1 2">
    <name type="scientific">Geodia barretti</name>
    <name type="common">Barrett's horny sponge</name>
    <dbReference type="NCBI Taxonomy" id="519541"/>
    <lineage>
        <taxon>Eukaryota</taxon>
        <taxon>Metazoa</taxon>
        <taxon>Porifera</taxon>
        <taxon>Demospongiae</taxon>
        <taxon>Heteroscleromorpha</taxon>
        <taxon>Tetractinellida</taxon>
        <taxon>Astrophorina</taxon>
        <taxon>Geodiidae</taxon>
        <taxon>Geodia</taxon>
    </lineage>
</organism>
<dbReference type="AlphaFoldDB" id="A0AA35WP21"/>
<dbReference type="Proteomes" id="UP001174909">
    <property type="component" value="Unassembled WGS sequence"/>
</dbReference>
<evidence type="ECO:0000313" key="2">
    <source>
        <dbReference type="Proteomes" id="UP001174909"/>
    </source>
</evidence>
<feature type="non-terminal residue" evidence="1">
    <location>
        <position position="1"/>
    </location>
</feature>
<comment type="caution">
    <text evidence="1">The sequence shown here is derived from an EMBL/GenBank/DDBJ whole genome shotgun (WGS) entry which is preliminary data.</text>
</comment>